<dbReference type="EMBL" id="ML122255">
    <property type="protein sequence ID" value="RPD63720.1"/>
    <property type="molecule type" value="Genomic_DNA"/>
</dbReference>
<proteinExistence type="predicted"/>
<evidence type="ECO:0000313" key="1">
    <source>
        <dbReference type="EMBL" id="RPD63720.1"/>
    </source>
</evidence>
<keyword evidence="2" id="KW-1185">Reference proteome</keyword>
<gene>
    <name evidence="1" type="ORF">L227DRAFT_359283</name>
</gene>
<name>A0A5C2SJE5_9APHY</name>
<evidence type="ECO:0008006" key="3">
    <source>
        <dbReference type="Google" id="ProtNLM"/>
    </source>
</evidence>
<dbReference type="AlphaFoldDB" id="A0A5C2SJE5"/>
<reference evidence="1" key="1">
    <citation type="journal article" date="2018" name="Genome Biol. Evol.">
        <title>Genomics and development of Lentinus tigrinus, a white-rot wood-decaying mushroom with dimorphic fruiting bodies.</title>
        <authorList>
            <person name="Wu B."/>
            <person name="Xu Z."/>
            <person name="Knudson A."/>
            <person name="Carlson A."/>
            <person name="Chen N."/>
            <person name="Kovaka S."/>
            <person name="LaButti K."/>
            <person name="Lipzen A."/>
            <person name="Pennachio C."/>
            <person name="Riley R."/>
            <person name="Schakwitz W."/>
            <person name="Umezawa K."/>
            <person name="Ohm R.A."/>
            <person name="Grigoriev I.V."/>
            <person name="Nagy L.G."/>
            <person name="Gibbons J."/>
            <person name="Hibbett D."/>
        </authorList>
    </citation>
    <scope>NUCLEOTIDE SEQUENCE [LARGE SCALE GENOMIC DNA]</scope>
    <source>
        <strain evidence="1">ALCF2SS1-6</strain>
    </source>
</reference>
<organism evidence="1 2">
    <name type="scientific">Lentinus tigrinus ALCF2SS1-6</name>
    <dbReference type="NCBI Taxonomy" id="1328759"/>
    <lineage>
        <taxon>Eukaryota</taxon>
        <taxon>Fungi</taxon>
        <taxon>Dikarya</taxon>
        <taxon>Basidiomycota</taxon>
        <taxon>Agaricomycotina</taxon>
        <taxon>Agaricomycetes</taxon>
        <taxon>Polyporales</taxon>
        <taxon>Polyporaceae</taxon>
        <taxon>Lentinus</taxon>
    </lineage>
</organism>
<dbReference type="OrthoDB" id="2788229at2759"/>
<dbReference type="Proteomes" id="UP000313359">
    <property type="component" value="Unassembled WGS sequence"/>
</dbReference>
<protein>
    <recommendedName>
        <fullName evidence="3">F-box domain-containing protein</fullName>
    </recommendedName>
</protein>
<sequence length="280" mass="30553">MARPSLPIELCERIIDASTYTLRFGDPTAIDYRTLRACALVCSAWLPRARHNLFFRVSVKSARGLRDLAAGAEACAWIRPREVQLTLPLRVSRPKGKGKGKGKGFKCNFKKQTPATPVVCGGNSFAQPASATKLRLGEQDSDEDDANISLVDPKVARVFSAVSTLTIVSSEWLFPQRYAALFGAQFSTENMRELRLYHVFFVTGRDLALLLWSFPALSAVECHCAIVKFGDASGRTGSGMGSWKLPPLPRRTGTVPPCAALRSLKVSECVGLCWLQFGGG</sequence>
<evidence type="ECO:0000313" key="2">
    <source>
        <dbReference type="Proteomes" id="UP000313359"/>
    </source>
</evidence>
<accession>A0A5C2SJE5</accession>